<dbReference type="Pfam" id="PF18701">
    <property type="entry name" value="DUF5641"/>
    <property type="match status" value="1"/>
</dbReference>
<proteinExistence type="predicted"/>
<dbReference type="STRING" id="70415.A0A5S6QTZ0"/>
<evidence type="ECO:0000313" key="2">
    <source>
        <dbReference type="Proteomes" id="UP000046395"/>
    </source>
</evidence>
<accession>A0A5S6QTZ0</accession>
<feature type="domain" description="Integrase catalytic" evidence="1">
    <location>
        <begin position="19"/>
        <end position="203"/>
    </location>
</feature>
<dbReference type="GO" id="GO:0003676">
    <property type="term" value="F:nucleic acid binding"/>
    <property type="evidence" value="ECO:0007669"/>
    <property type="project" value="InterPro"/>
</dbReference>
<dbReference type="InterPro" id="IPR001584">
    <property type="entry name" value="Integrase_cat-core"/>
</dbReference>
<dbReference type="GO" id="GO:0015074">
    <property type="term" value="P:DNA integration"/>
    <property type="evidence" value="ECO:0007669"/>
    <property type="project" value="InterPro"/>
</dbReference>
<dbReference type="InterPro" id="IPR036397">
    <property type="entry name" value="RNaseH_sf"/>
</dbReference>
<keyword evidence="2" id="KW-1185">Reference proteome</keyword>
<dbReference type="Gene3D" id="3.30.420.10">
    <property type="entry name" value="Ribonuclease H-like superfamily/Ribonuclease H"/>
    <property type="match status" value="1"/>
</dbReference>
<organism evidence="2 3">
    <name type="scientific">Trichuris muris</name>
    <name type="common">Mouse whipworm</name>
    <dbReference type="NCBI Taxonomy" id="70415"/>
    <lineage>
        <taxon>Eukaryota</taxon>
        <taxon>Metazoa</taxon>
        <taxon>Ecdysozoa</taxon>
        <taxon>Nematoda</taxon>
        <taxon>Enoplea</taxon>
        <taxon>Dorylaimia</taxon>
        <taxon>Trichinellida</taxon>
        <taxon>Trichuridae</taxon>
        <taxon>Trichuris</taxon>
    </lineage>
</organism>
<dbReference type="WBParaSite" id="TMUE_2000010362.1">
    <property type="protein sequence ID" value="TMUE_2000010362.1"/>
    <property type="gene ID" value="WBGene00302748"/>
</dbReference>
<dbReference type="SUPFAM" id="SSF53098">
    <property type="entry name" value="Ribonuclease H-like"/>
    <property type="match status" value="1"/>
</dbReference>
<dbReference type="InterPro" id="IPR040676">
    <property type="entry name" value="DUF5641"/>
</dbReference>
<dbReference type="InterPro" id="IPR012337">
    <property type="entry name" value="RNaseH-like_sf"/>
</dbReference>
<dbReference type="PROSITE" id="PS50994">
    <property type="entry name" value="INTEGRASE"/>
    <property type="match status" value="1"/>
</dbReference>
<sequence length="322" mass="36130">MSTTPSYPIMAPLPPERLTCSSPAFVNVGIDCFGPFQVIIKRSLLKRYGCIISSFASRASHLEVLHSLDAHLFILALRRYIARRGLPSTIFSDNGGNFVAVERILHGILTSDHVLRHLADRQSEWMFMPANAPHFGGIWERLIAVAKRALMAVLQGNTVTDELLITVFAEVESPLNGRPLAYIGTDSAHPEPLTPFLLLTGRANVHAPPDVLCDLKCTIQKHWTRAVEIADRFWRRWQREYLPTLQGSSKWTSQNQDIQVDDVVLVVEPTYPRGHWPIGRVVQVFPGRNGRVRAASVRMKDGLYKRPVAKLAVLERAQDSSE</sequence>
<evidence type="ECO:0000259" key="1">
    <source>
        <dbReference type="PROSITE" id="PS50994"/>
    </source>
</evidence>
<name>A0A5S6QTZ0_TRIMR</name>
<evidence type="ECO:0000313" key="3">
    <source>
        <dbReference type="WBParaSite" id="TMUE_2000010362.1"/>
    </source>
</evidence>
<dbReference type="Proteomes" id="UP000046395">
    <property type="component" value="Unassembled WGS sequence"/>
</dbReference>
<dbReference type="PANTHER" id="PTHR47331:SF1">
    <property type="entry name" value="GAG-LIKE PROTEIN"/>
    <property type="match status" value="1"/>
</dbReference>
<reference evidence="3" key="1">
    <citation type="submission" date="2019-12" db="UniProtKB">
        <authorList>
            <consortium name="WormBaseParasite"/>
        </authorList>
    </citation>
    <scope>IDENTIFICATION</scope>
</reference>
<dbReference type="AlphaFoldDB" id="A0A5S6QTZ0"/>
<protein>
    <submittedName>
        <fullName evidence="3">Integrase catalytic domain-containing protein</fullName>
    </submittedName>
</protein>
<dbReference type="PANTHER" id="PTHR47331">
    <property type="entry name" value="PHD-TYPE DOMAIN-CONTAINING PROTEIN"/>
    <property type="match status" value="1"/>
</dbReference>